<evidence type="ECO:0000313" key="2">
    <source>
        <dbReference type="Proteomes" id="UP000319040"/>
    </source>
</evidence>
<sequence length="348" mass="39088">MLTIENYEIWMMDYLDGNLSVSDQALLFQFFEENPHLKEELKDMESVVLCPHKEVFEKKHNILKAPIEFSDLSYPDYVAIKEMEDGLDAEEQDWLSSYINEDKKRAILISFYSKTFLKASQSIRFPLKSRLKRVAMIPIVRVSSFQKIGAAAAIAILLLLGSVPFFQKTVITENLVATNDTPMPIAQPNAQDATMTDHLFTPEAVQLKAVNKPATYESNPISIVKKNPSMIPVKLEALAATKAIHLKTENINAYELGLNTMMPLVIANSLAEKKQEHLAMQSHLNQQSEQLSRSARVVAGGVRVINFLAGNKTEVNRVLTADGQLVAYQVESDNISIRQRIKNKPVTN</sequence>
<reference evidence="1 2" key="1">
    <citation type="submission" date="2017-05" db="EMBL/GenBank/DDBJ databases">
        <authorList>
            <person name="Varghese N."/>
            <person name="Submissions S."/>
        </authorList>
    </citation>
    <scope>NUCLEOTIDE SEQUENCE [LARGE SCALE GENOMIC DNA]</scope>
    <source>
        <strain evidence="1 2">DSM 27040</strain>
    </source>
</reference>
<gene>
    <name evidence="1" type="ORF">SAMN06265379_103268</name>
</gene>
<dbReference type="Proteomes" id="UP000319040">
    <property type="component" value="Unassembled WGS sequence"/>
</dbReference>
<accession>A0A521CLL0</accession>
<proteinExistence type="predicted"/>
<name>A0A521CLL0_SACCC</name>
<dbReference type="AlphaFoldDB" id="A0A521CLL0"/>
<dbReference type="RefSeq" id="WP_142532966.1">
    <property type="nucleotide sequence ID" value="NZ_FXTB01000003.1"/>
</dbReference>
<dbReference type="EMBL" id="FXTB01000003">
    <property type="protein sequence ID" value="SMO60332.1"/>
    <property type="molecule type" value="Genomic_DNA"/>
</dbReference>
<keyword evidence="2" id="KW-1185">Reference proteome</keyword>
<evidence type="ECO:0000313" key="1">
    <source>
        <dbReference type="EMBL" id="SMO60332.1"/>
    </source>
</evidence>
<organism evidence="1 2">
    <name type="scientific">Saccharicrinis carchari</name>
    <dbReference type="NCBI Taxonomy" id="1168039"/>
    <lineage>
        <taxon>Bacteria</taxon>
        <taxon>Pseudomonadati</taxon>
        <taxon>Bacteroidota</taxon>
        <taxon>Bacteroidia</taxon>
        <taxon>Marinilabiliales</taxon>
        <taxon>Marinilabiliaceae</taxon>
        <taxon>Saccharicrinis</taxon>
    </lineage>
</organism>
<dbReference type="OrthoDB" id="663559at2"/>
<protein>
    <submittedName>
        <fullName evidence="1">Uncharacterized protein</fullName>
    </submittedName>
</protein>